<keyword evidence="3" id="KW-1185">Reference proteome</keyword>
<protein>
    <submittedName>
        <fullName evidence="2">Extracellular solute-binding protein</fullName>
    </submittedName>
</protein>
<proteinExistence type="predicted"/>
<dbReference type="GO" id="GO:0030975">
    <property type="term" value="F:thiamine binding"/>
    <property type="evidence" value="ECO:0007669"/>
    <property type="project" value="TreeGrafter"/>
</dbReference>
<dbReference type="RefSeq" id="WP_269333080.1">
    <property type="nucleotide sequence ID" value="NZ_JAMZFT010000002.1"/>
</dbReference>
<dbReference type="GO" id="GO:0015888">
    <property type="term" value="P:thiamine transport"/>
    <property type="evidence" value="ECO:0007669"/>
    <property type="project" value="TreeGrafter"/>
</dbReference>
<dbReference type="Proteomes" id="UP001055804">
    <property type="component" value="Unassembled WGS sequence"/>
</dbReference>
<organism evidence="2 3">
    <name type="scientific">Futiania mangrovi</name>
    <dbReference type="NCBI Taxonomy" id="2959716"/>
    <lineage>
        <taxon>Bacteria</taxon>
        <taxon>Pseudomonadati</taxon>
        <taxon>Pseudomonadota</taxon>
        <taxon>Alphaproteobacteria</taxon>
        <taxon>Futianiales</taxon>
        <taxon>Futianiaceae</taxon>
        <taxon>Futiania</taxon>
    </lineage>
</organism>
<accession>A0A9J6PAM5</accession>
<comment type="caution">
    <text evidence="2">The sequence shown here is derived from an EMBL/GenBank/DDBJ whole genome shotgun (WGS) entry which is preliminary data.</text>
</comment>
<dbReference type="InterPro" id="IPR006059">
    <property type="entry name" value="SBP"/>
</dbReference>
<dbReference type="Pfam" id="PF13416">
    <property type="entry name" value="SBP_bac_8"/>
    <property type="match status" value="1"/>
</dbReference>
<dbReference type="GO" id="GO:0030288">
    <property type="term" value="C:outer membrane-bounded periplasmic space"/>
    <property type="evidence" value="ECO:0007669"/>
    <property type="project" value="TreeGrafter"/>
</dbReference>
<dbReference type="PANTHER" id="PTHR30006:SF2">
    <property type="entry name" value="ABC TRANSPORTER SUBSTRATE-BINDING PROTEIN"/>
    <property type="match status" value="1"/>
</dbReference>
<evidence type="ECO:0000313" key="3">
    <source>
        <dbReference type="Proteomes" id="UP001055804"/>
    </source>
</evidence>
<sequence>MNITRRGLIAGIAAVPAVGLAGRLAAQNTKTIRVASWGGSWRDSYVKNIVQRIPDTSIGVEFVLGNPDDNLAKQIAASRQGLNAFEVMEYTPAQASVLDGSDIFMPLDYDQLPAARDLPGWARTPTAVATQFTVDGIVYNKEKFAELGIEPPQRHADLIDERLAGHVAFPDIANGAHWAAIVGLAGGNESDLSPALELVKKMNPAYFFSGSTDLATRFGSGEIWAAPWQSSWALRLRRSGAPVAVSYPKIGEKTAALWPLKFAILKGASSPEAAHAFINTALTAEAQYGHGSVVGQVPVNPEARARMMNEPELASVMLLKPEQIENAYRIDWTKLDQTAWRDRWNRQMSR</sequence>
<evidence type="ECO:0000313" key="2">
    <source>
        <dbReference type="EMBL" id="MCP1337148.1"/>
    </source>
</evidence>
<reference evidence="2" key="1">
    <citation type="submission" date="2022-06" db="EMBL/GenBank/DDBJ databases">
        <title>Isolation and Genomics of Futiania mangrovii gen. nov., sp. nov., a Rare and Metabolically-versatile member in the Class Alphaproteobacteria.</title>
        <authorList>
            <person name="Liu L."/>
            <person name="Huang W.-C."/>
            <person name="Pan J."/>
            <person name="Li J."/>
            <person name="Huang Y."/>
            <person name="Du H."/>
            <person name="Liu Y."/>
            <person name="Li M."/>
        </authorList>
    </citation>
    <scope>NUCLEOTIDE SEQUENCE</scope>
    <source>
        <strain evidence="2">FT118</strain>
    </source>
</reference>
<gene>
    <name evidence="2" type="ORF">NJQ99_12050</name>
</gene>
<evidence type="ECO:0000256" key="1">
    <source>
        <dbReference type="ARBA" id="ARBA00022729"/>
    </source>
</evidence>
<name>A0A9J6PAM5_9PROT</name>
<keyword evidence="1" id="KW-0732">Signal</keyword>
<dbReference type="Gene3D" id="3.40.190.10">
    <property type="entry name" value="Periplasmic binding protein-like II"/>
    <property type="match status" value="2"/>
</dbReference>
<dbReference type="GO" id="GO:0030976">
    <property type="term" value="F:thiamine pyrophosphate binding"/>
    <property type="evidence" value="ECO:0007669"/>
    <property type="project" value="TreeGrafter"/>
</dbReference>
<dbReference type="AlphaFoldDB" id="A0A9J6PAM5"/>
<dbReference type="PANTHER" id="PTHR30006">
    <property type="entry name" value="THIAMINE-BINDING PERIPLASMIC PROTEIN-RELATED"/>
    <property type="match status" value="1"/>
</dbReference>
<dbReference type="EMBL" id="JAMZFT010000002">
    <property type="protein sequence ID" value="MCP1337148.1"/>
    <property type="molecule type" value="Genomic_DNA"/>
</dbReference>
<dbReference type="SUPFAM" id="SSF53850">
    <property type="entry name" value="Periplasmic binding protein-like II"/>
    <property type="match status" value="1"/>
</dbReference>